<dbReference type="EMBL" id="LWDX02013529">
    <property type="protein sequence ID" value="OEL35005.1"/>
    <property type="molecule type" value="Genomic_DNA"/>
</dbReference>
<keyword evidence="2" id="KW-1133">Transmembrane helix</keyword>
<feature type="compositionally biased region" description="Basic and acidic residues" evidence="1">
    <location>
        <begin position="359"/>
        <end position="377"/>
    </location>
</feature>
<dbReference type="InterPro" id="IPR008480">
    <property type="entry name" value="DUF761_pln"/>
</dbReference>
<feature type="region of interest" description="Disordered" evidence="1">
    <location>
        <begin position="97"/>
        <end position="132"/>
    </location>
</feature>
<feature type="region of interest" description="Disordered" evidence="1">
    <location>
        <begin position="356"/>
        <end position="377"/>
    </location>
</feature>
<keyword evidence="2" id="KW-0812">Transmembrane</keyword>
<dbReference type="Proteomes" id="UP000095767">
    <property type="component" value="Unassembled WGS sequence"/>
</dbReference>
<dbReference type="PANTHER" id="PTHR33098">
    <property type="entry name" value="COTTON FIBER (DUF761)"/>
    <property type="match status" value="1"/>
</dbReference>
<evidence type="ECO:0000313" key="4">
    <source>
        <dbReference type="Proteomes" id="UP000095767"/>
    </source>
</evidence>
<proteinExistence type="predicted"/>
<gene>
    <name evidence="3" type="ORF">BAE44_0003975</name>
</gene>
<dbReference type="OrthoDB" id="696083at2759"/>
<evidence type="ECO:0000256" key="1">
    <source>
        <dbReference type="SAM" id="MobiDB-lite"/>
    </source>
</evidence>
<keyword evidence="2" id="KW-0472">Membrane</keyword>
<name>A0A1E5WCB5_9POAL</name>
<keyword evidence="4" id="KW-1185">Reference proteome</keyword>
<feature type="region of interest" description="Disordered" evidence="1">
    <location>
        <begin position="296"/>
        <end position="344"/>
    </location>
</feature>
<feature type="transmembrane region" description="Helical" evidence="2">
    <location>
        <begin position="227"/>
        <end position="250"/>
    </location>
</feature>
<dbReference type="STRING" id="888268.A0A1E5WCB5"/>
<feature type="transmembrane region" description="Helical" evidence="2">
    <location>
        <begin position="20"/>
        <end position="38"/>
    </location>
</feature>
<protein>
    <recommendedName>
        <fullName evidence="5">DUF4408 domain-containing protein</fullName>
    </recommendedName>
</protein>
<comment type="caution">
    <text evidence="3">The sequence shown here is derived from an EMBL/GenBank/DDBJ whole genome shotgun (WGS) entry which is preliminary data.</text>
</comment>
<feature type="compositionally biased region" description="Acidic residues" evidence="1">
    <location>
        <begin position="119"/>
        <end position="131"/>
    </location>
</feature>
<evidence type="ECO:0000313" key="3">
    <source>
        <dbReference type="EMBL" id="OEL35005.1"/>
    </source>
</evidence>
<accession>A0A1E5WCB5</accession>
<evidence type="ECO:0008006" key="5">
    <source>
        <dbReference type="Google" id="ProtNLM"/>
    </source>
</evidence>
<dbReference type="AlphaFoldDB" id="A0A1E5WCB5"/>
<reference evidence="3 4" key="1">
    <citation type="submission" date="2016-09" db="EMBL/GenBank/DDBJ databases">
        <title>The draft genome of Dichanthelium oligosanthes: A C3 panicoid grass species.</title>
        <authorList>
            <person name="Studer A.J."/>
            <person name="Schnable J.C."/>
            <person name="Brutnell T.P."/>
        </authorList>
    </citation>
    <scope>NUCLEOTIDE SEQUENCE [LARGE SCALE GENOMIC DNA]</scope>
    <source>
        <strain evidence="4">cv. Kellogg 1175</strain>
        <tissue evidence="3">Leaf</tissue>
    </source>
</reference>
<sequence>MVMVWWWPSRPPWLGSEAVWFLMLNAVVVTVAVLSSRARASQATTPRRGDGVTRRASSVVLQSIRSCSIFSFPSACFSSFLQPDTAATIYQETDELVRSPNQPSPRALPIIPPPAPAAAEEDEDEDEEEDPNVMSMDEAYELVLASRLRPEQEQEEEARRSEVDAQAEEFIRRQALELDHLLVPFLNPKQIEPSRRSRERGRDRVELVDAVTRMMAAVWWWCPPLPAWLASSALWFLVVNAVVAAVAVLSRARPQLPSPRRGAGVTRRASSAVLQSLRSFSIFSFPSACFNTAPYPQPDAAAQETEEPATARAMTKQSLRSPPVAPSPKAERAPVADEDDDTNGMSMDEAYALALAAARRPEREREEEARRSEVDARADEFIRGFKEDLRQQRLNSIYNYTQMLKQRAFGGGRRQQEPRPDQL</sequence>
<dbReference type="Pfam" id="PF05553">
    <property type="entry name" value="DUF761"/>
    <property type="match status" value="1"/>
</dbReference>
<dbReference type="PANTHER" id="PTHR33098:SF9">
    <property type="entry name" value="OS09G0364400 PROTEIN"/>
    <property type="match status" value="1"/>
</dbReference>
<evidence type="ECO:0000256" key="2">
    <source>
        <dbReference type="SAM" id="Phobius"/>
    </source>
</evidence>
<organism evidence="3 4">
    <name type="scientific">Dichanthelium oligosanthes</name>
    <dbReference type="NCBI Taxonomy" id="888268"/>
    <lineage>
        <taxon>Eukaryota</taxon>
        <taxon>Viridiplantae</taxon>
        <taxon>Streptophyta</taxon>
        <taxon>Embryophyta</taxon>
        <taxon>Tracheophyta</taxon>
        <taxon>Spermatophyta</taxon>
        <taxon>Magnoliopsida</taxon>
        <taxon>Liliopsida</taxon>
        <taxon>Poales</taxon>
        <taxon>Poaceae</taxon>
        <taxon>PACMAD clade</taxon>
        <taxon>Panicoideae</taxon>
        <taxon>Panicodae</taxon>
        <taxon>Paniceae</taxon>
        <taxon>Dichantheliinae</taxon>
        <taxon>Dichanthelium</taxon>
    </lineage>
</organism>
<feature type="compositionally biased region" description="Low complexity" evidence="1">
    <location>
        <begin position="298"/>
        <end position="313"/>
    </location>
</feature>